<dbReference type="eggNOG" id="COG3408">
    <property type="taxonomic scope" value="Bacteria"/>
</dbReference>
<feature type="compositionally biased region" description="Polar residues" evidence="1">
    <location>
        <begin position="470"/>
        <end position="480"/>
    </location>
</feature>
<dbReference type="AlphaFoldDB" id="C0EGG2"/>
<dbReference type="EMBL" id="ACEC01000102">
    <property type="protein sequence ID" value="EEG29438.1"/>
    <property type="molecule type" value="Genomic_DNA"/>
</dbReference>
<accession>C0EGG2</accession>
<sequence>MFRSTAERQIWEGAKEMKKTISRTRILAFLLSLTILAMVVPQGMVAEAVEETMSIVNLKTDGLLDPLGIDTTEPVFSWQMDSDLVGAKQAAYQVVVKDDAGKVVWDSGQVKQSESIGIRYEGEELKAATRYTWTVAVTDNSGDTVTSEPATFETGLMSTAQWDADWIGGELTMYARTMQFFDFTAELQIPEGSEKASVVLFADEFRLKNSVFNTRRLENDVNYMRYEVDLTDESSPKLNIYVVGYTDGAGDPENTPNRTIDIPAEALGADNAHDWISISIGNNRTCSINGVSVGAPTGIPSIGSRISMLGSIGFAVPANGEAVYKNMQVFQNGGRYTTRECVFGPSTGATSGSTVQMQTTWAARCSPTTTSPVNSLGLKSSFPANRSRCLTAQKMTRLTSLSPSPTARGMSWLAPPKRSVPSPTAHTSRSSTPRPPSSRAAIPSAGWDSPPKRGSTPSSTPTRSRAEQPGQMQTNRRSAG</sequence>
<evidence type="ECO:0008006" key="4">
    <source>
        <dbReference type="Google" id="ProtNLM"/>
    </source>
</evidence>
<dbReference type="Gene3D" id="2.60.40.10">
    <property type="entry name" value="Immunoglobulins"/>
    <property type="match status" value="1"/>
</dbReference>
<feature type="compositionally biased region" description="Low complexity" evidence="1">
    <location>
        <begin position="421"/>
        <end position="445"/>
    </location>
</feature>
<feature type="compositionally biased region" description="Polar residues" evidence="1">
    <location>
        <begin position="395"/>
        <end position="405"/>
    </location>
</feature>
<reference evidence="2 3" key="2">
    <citation type="submission" date="2009-02" db="EMBL/GenBank/DDBJ databases">
        <title>Draft genome sequence of Clostridium methylpentosum (DSM 5476).</title>
        <authorList>
            <person name="Sudarsanam P."/>
            <person name="Ley R."/>
            <person name="Guruge J."/>
            <person name="Turnbaugh P.J."/>
            <person name="Mahowald M."/>
            <person name="Liep D."/>
            <person name="Gordon J."/>
        </authorList>
    </citation>
    <scope>NUCLEOTIDE SEQUENCE [LARGE SCALE GENOMIC DNA]</scope>
    <source>
        <strain evidence="2 3">DSM 5476</strain>
    </source>
</reference>
<reference evidence="2 3" key="1">
    <citation type="submission" date="2009-01" db="EMBL/GenBank/DDBJ databases">
        <authorList>
            <person name="Fulton L."/>
            <person name="Clifton S."/>
            <person name="Fulton B."/>
            <person name="Xu J."/>
            <person name="Minx P."/>
            <person name="Pepin K.H."/>
            <person name="Johnson M."/>
            <person name="Bhonagiri V."/>
            <person name="Nash W.E."/>
            <person name="Mardis E.R."/>
            <person name="Wilson R.K."/>
        </authorList>
    </citation>
    <scope>NUCLEOTIDE SEQUENCE [LARGE SCALE GENOMIC DNA]</scope>
    <source>
        <strain evidence="2 3">DSM 5476</strain>
    </source>
</reference>
<dbReference type="InterPro" id="IPR016007">
    <property type="entry name" value="Alpha_rhamnosid"/>
</dbReference>
<evidence type="ECO:0000256" key="1">
    <source>
        <dbReference type="SAM" id="MobiDB-lite"/>
    </source>
</evidence>
<organism evidence="2 3">
    <name type="scientific">[Clostridium] methylpentosum DSM 5476</name>
    <dbReference type="NCBI Taxonomy" id="537013"/>
    <lineage>
        <taxon>Bacteria</taxon>
        <taxon>Bacillati</taxon>
        <taxon>Bacillota</taxon>
        <taxon>Clostridia</taxon>
        <taxon>Eubacteriales</taxon>
        <taxon>Oscillospiraceae</taxon>
        <taxon>Oscillospiraceae incertae sedis</taxon>
    </lineage>
</organism>
<dbReference type="HOGENOM" id="CLU_568269_0_0_9"/>
<feature type="compositionally biased region" description="Low complexity" evidence="1">
    <location>
        <begin position="452"/>
        <end position="463"/>
    </location>
</feature>
<dbReference type="Pfam" id="PF25788">
    <property type="entry name" value="Ig_Rha78A_N"/>
    <property type="match status" value="1"/>
</dbReference>
<feature type="region of interest" description="Disordered" evidence="1">
    <location>
        <begin position="395"/>
        <end position="480"/>
    </location>
</feature>
<protein>
    <recommendedName>
        <fullName evidence="4">Fibronectin type-III domain-containing protein</fullName>
    </recommendedName>
</protein>
<dbReference type="PANTHER" id="PTHR33307">
    <property type="entry name" value="ALPHA-RHAMNOSIDASE (EUROFUNG)"/>
    <property type="match status" value="1"/>
</dbReference>
<keyword evidence="3" id="KW-1185">Reference proteome</keyword>
<dbReference type="Proteomes" id="UP000003340">
    <property type="component" value="Unassembled WGS sequence"/>
</dbReference>
<evidence type="ECO:0000313" key="2">
    <source>
        <dbReference type="EMBL" id="EEG29438.1"/>
    </source>
</evidence>
<dbReference type="InterPro" id="IPR013783">
    <property type="entry name" value="Ig-like_fold"/>
</dbReference>
<evidence type="ECO:0000313" key="3">
    <source>
        <dbReference type="Proteomes" id="UP000003340"/>
    </source>
</evidence>
<name>C0EGG2_9FIRM</name>
<dbReference type="STRING" id="537013.CLOSTMETH_02955"/>
<gene>
    <name evidence="2" type="ORF">CLOSTMETH_02955</name>
</gene>
<proteinExistence type="predicted"/>
<dbReference type="PANTHER" id="PTHR33307:SF6">
    <property type="entry name" value="ALPHA-RHAMNOSIDASE (EUROFUNG)-RELATED"/>
    <property type="match status" value="1"/>
</dbReference>
<comment type="caution">
    <text evidence="2">The sequence shown here is derived from an EMBL/GenBank/DDBJ whole genome shotgun (WGS) entry which is preliminary data.</text>
</comment>